<sequence>MRKYLLTIVMIITIALIANSKNNDVDGTQEQLWNSYNSNVLDRIDDKPTKEIVATENSTPGPLPGDKESDSAQEHKATAGTENGEVDSSGIPIAENYQLKEQNIIVDDGQKVVLKTTALEQLNHDQVNNFIESLRFSGEKNYLSYETEVNLDNVVNNLLSNKQGVTSVPVGCATSLCGVLISSENLNDIRSLIDELSNKENLGQYVNGGFLRIYDDNGIYYGLVVAGLEKGKPITIAK</sequence>
<accession>A0ABU8CBX7</accession>
<organism evidence="3 4">
    <name type="scientific">Rheinheimera muenzenbergensis</name>
    <dbReference type="NCBI Taxonomy" id="1193628"/>
    <lineage>
        <taxon>Bacteria</taxon>
        <taxon>Pseudomonadati</taxon>
        <taxon>Pseudomonadota</taxon>
        <taxon>Gammaproteobacteria</taxon>
        <taxon>Chromatiales</taxon>
        <taxon>Chromatiaceae</taxon>
        <taxon>Rheinheimera</taxon>
    </lineage>
</organism>
<protein>
    <submittedName>
        <fullName evidence="3">Uncharacterized protein</fullName>
    </submittedName>
</protein>
<evidence type="ECO:0000256" key="1">
    <source>
        <dbReference type="SAM" id="MobiDB-lite"/>
    </source>
</evidence>
<gene>
    <name evidence="3" type="ORF">MN202_19880</name>
</gene>
<feature type="region of interest" description="Disordered" evidence="1">
    <location>
        <begin position="54"/>
        <end position="89"/>
    </location>
</feature>
<keyword evidence="4" id="KW-1185">Reference proteome</keyword>
<keyword evidence="2" id="KW-0732">Signal</keyword>
<name>A0ABU8CBX7_9GAMM</name>
<dbReference type="RefSeq" id="WP_335737895.1">
    <property type="nucleotide sequence ID" value="NZ_JALAAR010000030.1"/>
</dbReference>
<feature type="compositionally biased region" description="Basic and acidic residues" evidence="1">
    <location>
        <begin position="65"/>
        <end position="77"/>
    </location>
</feature>
<proteinExistence type="predicted"/>
<feature type="chain" id="PRO_5045609351" evidence="2">
    <location>
        <begin position="21"/>
        <end position="238"/>
    </location>
</feature>
<evidence type="ECO:0000313" key="3">
    <source>
        <dbReference type="EMBL" id="MEH8019501.1"/>
    </source>
</evidence>
<feature type="signal peptide" evidence="2">
    <location>
        <begin position="1"/>
        <end position="20"/>
    </location>
</feature>
<comment type="caution">
    <text evidence="3">The sequence shown here is derived from an EMBL/GenBank/DDBJ whole genome shotgun (WGS) entry which is preliminary data.</text>
</comment>
<evidence type="ECO:0000313" key="4">
    <source>
        <dbReference type="Proteomes" id="UP001375382"/>
    </source>
</evidence>
<reference evidence="3 4" key="1">
    <citation type="journal article" date="2023" name="Ecotoxicol. Environ. Saf.">
        <title>Mercury remediation potential of mercury-resistant strain Rheinheimera metallidurans sp. nov. isolated from a municipal waste dumping site.</title>
        <authorList>
            <person name="Yadav V."/>
            <person name="Manjhi A."/>
            <person name="Vadakedath N."/>
        </authorList>
    </citation>
    <scope>NUCLEOTIDE SEQUENCE [LARGE SCALE GENOMIC DNA]</scope>
    <source>
        <strain evidence="3 4">E-49</strain>
    </source>
</reference>
<evidence type="ECO:0000256" key="2">
    <source>
        <dbReference type="SAM" id="SignalP"/>
    </source>
</evidence>
<dbReference type="EMBL" id="JALAAR010000030">
    <property type="protein sequence ID" value="MEH8019501.1"/>
    <property type="molecule type" value="Genomic_DNA"/>
</dbReference>
<dbReference type="Proteomes" id="UP001375382">
    <property type="component" value="Unassembled WGS sequence"/>
</dbReference>